<protein>
    <recommendedName>
        <fullName evidence="6">lysozyme</fullName>
        <ecNumber evidence="6">3.2.1.17</ecNumber>
    </recommendedName>
</protein>
<dbReference type="GO" id="GO:0003796">
    <property type="term" value="F:lysozyme activity"/>
    <property type="evidence" value="ECO:0007669"/>
    <property type="project" value="UniProtKB-EC"/>
</dbReference>
<feature type="region of interest" description="Disordered" evidence="16">
    <location>
        <begin position="784"/>
        <end position="807"/>
    </location>
</feature>
<proteinExistence type="inferred from homology"/>
<keyword evidence="20" id="KW-1185">Reference proteome</keyword>
<comment type="similarity">
    <text evidence="5 15">Belongs to the glycosyl hydrolase 22 family.</text>
</comment>
<keyword evidence="10" id="KW-1133">Transmembrane helix</keyword>
<comment type="function">
    <text evidence="2">Plays an olfactory role that is not restricted to pheromone sensitivity.</text>
</comment>
<evidence type="ECO:0000256" key="4">
    <source>
        <dbReference type="ARBA" id="ARBA00010532"/>
    </source>
</evidence>
<evidence type="ECO:0000256" key="17">
    <source>
        <dbReference type="SAM" id="SignalP"/>
    </source>
</evidence>
<name>A0A9Q0MZK9_9DIPT</name>
<evidence type="ECO:0000256" key="15">
    <source>
        <dbReference type="RuleBase" id="RU004440"/>
    </source>
</evidence>
<dbReference type="GO" id="GO:0031640">
    <property type="term" value="P:killing of cells of another organism"/>
    <property type="evidence" value="ECO:0007669"/>
    <property type="project" value="UniProtKB-KW"/>
</dbReference>
<sequence>MLEVRCGSVVCLMFLIGMTSARIFDRCDFARTLRYKHKVSLSEINVWSCIAQYQAGFNTEAIGYDNDGTGYYGLFQISDKYWCSVSEQQNNACNVTCSQLLDGDLTDDFKCIKIIYDEHQRLSGNGFNAWTSYKNTCQYVYDGLFTDGCFVGDVDYKSTSTSTTTPSPVIHRVYDRCELARDLLYVHHLPADQIATWVCIAKYESNYNTSAIGSGDFGLFQISNIYWCSPPGVGRACGISCDKLQDGDISDDVECMRRIFDEHERLSGDGFNAWSVYRPHCKGQSERFIDGCFEEISNSLAVLDSRPGVIAPSSHYRKPASSLTLSSKPLDLGDGKIFERCELANELLLKHNIPIDQISTWICIASHASNLNTSAVSIINPDGSTNYGIFQINNSYWCSPSGTGCGTTCLDLQDSDIRDDVECIRKIYDIHQKISGDGFDAWSSYKHHCQESLIDFTGDCFPSEYEKNVINSVESHSIGRRTKAKVYERCELAREMRDIHDIPMNEIPIWVCIAYHESKYDTSAVGRLNADGSADHGIFQISDIYWCSLSGRGKGCSVSCSDLENANITDDVQCIKKIFNEHTHLSGDGFTAWSVYLPYCKGMSSDFVEGCFEDHDNLMDSFSRRPAITSPPITSEKVVIPKAFTEGKVFSQSELASELRDFGFRETEIATWVCIAVHSSSLNTSAVKQNPDGSYGHGIFQISDRHWCSTNDKGNGCEVSCEELKDSNLVDDINCIRKIYDEQRKFYGNGFNAWGVYHSHCKHYPHKYLKNCFEETSTRTTGKISMSTASSSTAKRDYNRPTNKSSLHRTVTPATVPYQFTTKSSTTTKKTHDSSHSLSERERVQSLFEIYFNGFQTPRPTTQKSLLSTTQSPLSNFVEKRNPLEQSPSVLSASSEFISQGPAKRGEVNRNKKGTSSIFGGNVPDTVDTTTISRFATPYTPATVNSKITYQSFSSVPIILSMPHLLDVAPQYKTVKGLHPDAERGKTFVDVEPKTGYPLRGYKRAQFNMFVRKFDEVGATKNFKTFLLPLIWIEEAS</sequence>
<dbReference type="SUPFAM" id="SSF53955">
    <property type="entry name" value="Lysozyme-like"/>
    <property type="match status" value="5"/>
</dbReference>
<feature type="region of interest" description="Disordered" evidence="16">
    <location>
        <begin position="901"/>
        <end position="921"/>
    </location>
</feature>
<feature type="compositionally biased region" description="Polar residues" evidence="16">
    <location>
        <begin position="784"/>
        <end position="793"/>
    </location>
</feature>
<evidence type="ECO:0000256" key="14">
    <source>
        <dbReference type="ARBA" id="ARBA00023295"/>
    </source>
</evidence>
<feature type="domain" description="Glycosyl hydrolases family 22 (GH22)" evidence="18">
    <location>
        <begin position="237"/>
        <end position="255"/>
    </location>
</feature>
<evidence type="ECO:0000256" key="6">
    <source>
        <dbReference type="ARBA" id="ARBA00012732"/>
    </source>
</evidence>
<dbReference type="EMBL" id="WJQU01000002">
    <property type="protein sequence ID" value="KAJ6640865.1"/>
    <property type="molecule type" value="Genomic_DNA"/>
</dbReference>
<feature type="domain" description="Glycosyl hydrolases family 22 (GH22)" evidence="18">
    <location>
        <begin position="556"/>
        <end position="574"/>
    </location>
</feature>
<keyword evidence="14" id="KW-0326">Glycosidase</keyword>
<feature type="domain" description="Glycosyl hydrolases family 22 (GH22)" evidence="18">
    <location>
        <begin position="93"/>
        <end position="111"/>
    </location>
</feature>
<keyword evidence="7" id="KW-1003">Cell membrane</keyword>
<keyword evidence="13" id="KW-0325">Glycoprotein</keyword>
<evidence type="ECO:0000256" key="12">
    <source>
        <dbReference type="ARBA" id="ARBA00023157"/>
    </source>
</evidence>
<keyword evidence="9" id="KW-0812">Transmembrane</keyword>
<dbReference type="PANTHER" id="PTHR11407">
    <property type="entry name" value="LYSOZYME C"/>
    <property type="match status" value="1"/>
</dbReference>
<evidence type="ECO:0000256" key="1">
    <source>
        <dbReference type="ARBA" id="ARBA00000632"/>
    </source>
</evidence>
<dbReference type="PROSITE" id="PS00128">
    <property type="entry name" value="GLYCOSYL_HYDROL_F22_1"/>
    <property type="match status" value="5"/>
</dbReference>
<comment type="subcellular location">
    <subcellularLocation>
        <location evidence="3">Cell membrane</location>
    </subcellularLocation>
</comment>
<keyword evidence="8" id="KW-0081">Bacteriolytic enzyme</keyword>
<evidence type="ECO:0000256" key="10">
    <source>
        <dbReference type="ARBA" id="ARBA00022989"/>
    </source>
</evidence>
<evidence type="ECO:0000259" key="18">
    <source>
        <dbReference type="PROSITE" id="PS00128"/>
    </source>
</evidence>
<dbReference type="EC" id="3.2.1.17" evidence="6"/>
<evidence type="ECO:0000256" key="13">
    <source>
        <dbReference type="ARBA" id="ARBA00023180"/>
    </source>
</evidence>
<comment type="similarity">
    <text evidence="4">Belongs to the CD36 family.</text>
</comment>
<evidence type="ECO:0000256" key="16">
    <source>
        <dbReference type="SAM" id="MobiDB-lite"/>
    </source>
</evidence>
<dbReference type="InterPro" id="IPR023346">
    <property type="entry name" value="Lysozyme-like_dom_sf"/>
</dbReference>
<comment type="caution">
    <text evidence="19">The sequence shown here is derived from an EMBL/GenBank/DDBJ whole genome shotgun (WGS) entry which is preliminary data.</text>
</comment>
<keyword evidence="11" id="KW-0472">Membrane</keyword>
<dbReference type="PRINTS" id="PR00135">
    <property type="entry name" value="LYZLACT"/>
</dbReference>
<feature type="signal peptide" evidence="17">
    <location>
        <begin position="1"/>
        <end position="21"/>
    </location>
</feature>
<dbReference type="Pfam" id="PF00062">
    <property type="entry name" value="Lys"/>
    <property type="match status" value="5"/>
</dbReference>
<keyword evidence="8" id="KW-0929">Antimicrobial</keyword>
<dbReference type="PROSITE" id="PS51348">
    <property type="entry name" value="GLYCOSYL_HYDROL_F22_2"/>
    <property type="match status" value="5"/>
</dbReference>
<evidence type="ECO:0000313" key="19">
    <source>
        <dbReference type="EMBL" id="KAJ6640865.1"/>
    </source>
</evidence>
<keyword evidence="12" id="KW-1015">Disulfide bond</keyword>
<accession>A0A9Q0MZK9</accession>
<dbReference type="FunFam" id="1.10.530.10:FF:000001">
    <property type="entry name" value="Lysozyme C"/>
    <property type="match status" value="1"/>
</dbReference>
<dbReference type="OrthoDB" id="17373at2759"/>
<dbReference type="CDD" id="cd16899">
    <property type="entry name" value="LYZ_C_invert"/>
    <property type="match status" value="5"/>
</dbReference>
<evidence type="ECO:0000256" key="2">
    <source>
        <dbReference type="ARBA" id="ARBA00003156"/>
    </source>
</evidence>
<evidence type="ECO:0000256" key="3">
    <source>
        <dbReference type="ARBA" id="ARBA00004236"/>
    </source>
</evidence>
<dbReference type="InterPro" id="IPR019799">
    <property type="entry name" value="Glyco_hydro_22_CS"/>
</dbReference>
<gene>
    <name evidence="19" type="primary">LysS</name>
    <name evidence="19" type="ORF">Bhyg_05798</name>
</gene>
<evidence type="ECO:0000256" key="5">
    <source>
        <dbReference type="ARBA" id="ARBA00010859"/>
    </source>
</evidence>
<dbReference type="Gene3D" id="1.10.530.10">
    <property type="match status" value="5"/>
</dbReference>
<dbReference type="Pfam" id="PF01130">
    <property type="entry name" value="CD36"/>
    <property type="match status" value="1"/>
</dbReference>
<dbReference type="InterPro" id="IPR002159">
    <property type="entry name" value="CD36_fam"/>
</dbReference>
<dbReference type="PANTHER" id="PTHR11407:SF63">
    <property type="entry name" value="LYSOZYME C"/>
    <property type="match status" value="1"/>
</dbReference>
<keyword evidence="14" id="KW-0378">Hydrolase</keyword>
<organism evidence="19 20">
    <name type="scientific">Pseudolycoriella hygida</name>
    <dbReference type="NCBI Taxonomy" id="35572"/>
    <lineage>
        <taxon>Eukaryota</taxon>
        <taxon>Metazoa</taxon>
        <taxon>Ecdysozoa</taxon>
        <taxon>Arthropoda</taxon>
        <taxon>Hexapoda</taxon>
        <taxon>Insecta</taxon>
        <taxon>Pterygota</taxon>
        <taxon>Neoptera</taxon>
        <taxon>Endopterygota</taxon>
        <taxon>Diptera</taxon>
        <taxon>Nematocera</taxon>
        <taxon>Sciaroidea</taxon>
        <taxon>Sciaridae</taxon>
        <taxon>Pseudolycoriella</taxon>
    </lineage>
</organism>
<dbReference type="GO" id="GO:0042742">
    <property type="term" value="P:defense response to bacterium"/>
    <property type="evidence" value="ECO:0007669"/>
    <property type="project" value="UniProtKB-KW"/>
</dbReference>
<evidence type="ECO:0000313" key="20">
    <source>
        <dbReference type="Proteomes" id="UP001151699"/>
    </source>
</evidence>
<feature type="domain" description="Glycosyl hydrolases family 22 (GH22)" evidence="18">
    <location>
        <begin position="717"/>
        <end position="735"/>
    </location>
</feature>
<feature type="domain" description="Glycosyl hydrolases family 22 (GH22)" evidence="18">
    <location>
        <begin position="405"/>
        <end position="423"/>
    </location>
</feature>
<keyword evidence="17" id="KW-0732">Signal</keyword>
<reference evidence="19" key="1">
    <citation type="submission" date="2022-07" db="EMBL/GenBank/DDBJ databases">
        <authorList>
            <person name="Trinca V."/>
            <person name="Uliana J.V.C."/>
            <person name="Torres T.T."/>
            <person name="Ward R.J."/>
            <person name="Monesi N."/>
        </authorList>
    </citation>
    <scope>NUCLEOTIDE SEQUENCE</scope>
    <source>
        <strain evidence="19">HSMRA1968</strain>
        <tissue evidence="19">Whole embryos</tissue>
    </source>
</reference>
<evidence type="ECO:0000256" key="8">
    <source>
        <dbReference type="ARBA" id="ARBA00022638"/>
    </source>
</evidence>
<comment type="catalytic activity">
    <reaction evidence="1">
        <text>Hydrolysis of (1-&gt;4)-beta-linkages between N-acetylmuramic acid and N-acetyl-D-glucosamine residues in a peptidoglycan and between N-acetyl-D-glucosamine residues in chitodextrins.</text>
        <dbReference type="EC" id="3.2.1.17"/>
    </reaction>
</comment>
<dbReference type="AlphaFoldDB" id="A0A9Q0MZK9"/>
<evidence type="ECO:0000256" key="11">
    <source>
        <dbReference type="ARBA" id="ARBA00023136"/>
    </source>
</evidence>
<evidence type="ECO:0000256" key="7">
    <source>
        <dbReference type="ARBA" id="ARBA00022475"/>
    </source>
</evidence>
<dbReference type="SMART" id="SM00263">
    <property type="entry name" value="LYZ1"/>
    <property type="match status" value="5"/>
</dbReference>
<dbReference type="GO" id="GO:0005886">
    <property type="term" value="C:plasma membrane"/>
    <property type="evidence" value="ECO:0007669"/>
    <property type="project" value="UniProtKB-SubCell"/>
</dbReference>
<dbReference type="Proteomes" id="UP001151699">
    <property type="component" value="Chromosome B"/>
</dbReference>
<dbReference type="InterPro" id="IPR001916">
    <property type="entry name" value="Glyco_hydro_22"/>
</dbReference>
<evidence type="ECO:0000256" key="9">
    <source>
        <dbReference type="ARBA" id="ARBA00022692"/>
    </source>
</evidence>
<feature type="chain" id="PRO_5040465972" description="lysozyme" evidence="17">
    <location>
        <begin position="22"/>
        <end position="1037"/>
    </location>
</feature>